<dbReference type="Proteomes" id="UP000076738">
    <property type="component" value="Unassembled WGS sequence"/>
</dbReference>
<protein>
    <submittedName>
        <fullName evidence="1">Uncharacterized protein</fullName>
    </submittedName>
</protein>
<proteinExistence type="predicted"/>
<evidence type="ECO:0000313" key="1">
    <source>
        <dbReference type="EMBL" id="KZO94892.1"/>
    </source>
</evidence>
<sequence length="78" mass="8173">MPGRPPIAQHVSPLLLLPPLSSSLRSRSSEFANDERDFCPTAPLLTQGESVPPPAPLLLGEGQRSASCARWGVAGGRA</sequence>
<reference evidence="1 2" key="1">
    <citation type="journal article" date="2016" name="Mol. Biol. Evol.">
        <title>Comparative Genomics of Early-Diverging Mushroom-Forming Fungi Provides Insights into the Origins of Lignocellulose Decay Capabilities.</title>
        <authorList>
            <person name="Nagy L.G."/>
            <person name="Riley R."/>
            <person name="Tritt A."/>
            <person name="Adam C."/>
            <person name="Daum C."/>
            <person name="Floudas D."/>
            <person name="Sun H."/>
            <person name="Yadav J.S."/>
            <person name="Pangilinan J."/>
            <person name="Larsson K.H."/>
            <person name="Matsuura K."/>
            <person name="Barry K."/>
            <person name="Labutti K."/>
            <person name="Kuo R."/>
            <person name="Ohm R.A."/>
            <person name="Bhattacharya S.S."/>
            <person name="Shirouzu T."/>
            <person name="Yoshinaga Y."/>
            <person name="Martin F.M."/>
            <person name="Grigoriev I.V."/>
            <person name="Hibbett D.S."/>
        </authorList>
    </citation>
    <scope>NUCLEOTIDE SEQUENCE [LARGE SCALE GENOMIC DNA]</scope>
    <source>
        <strain evidence="1 2">TUFC12733</strain>
    </source>
</reference>
<dbReference type="AlphaFoldDB" id="A0A167KQH1"/>
<accession>A0A167KQH1</accession>
<dbReference type="EMBL" id="KV417292">
    <property type="protein sequence ID" value="KZO94892.1"/>
    <property type="molecule type" value="Genomic_DNA"/>
</dbReference>
<gene>
    <name evidence="1" type="ORF">CALVIDRAFT_538659</name>
</gene>
<name>A0A167KQH1_CALVF</name>
<organism evidence="1 2">
    <name type="scientific">Calocera viscosa (strain TUFC12733)</name>
    <dbReference type="NCBI Taxonomy" id="1330018"/>
    <lineage>
        <taxon>Eukaryota</taxon>
        <taxon>Fungi</taxon>
        <taxon>Dikarya</taxon>
        <taxon>Basidiomycota</taxon>
        <taxon>Agaricomycotina</taxon>
        <taxon>Dacrymycetes</taxon>
        <taxon>Dacrymycetales</taxon>
        <taxon>Dacrymycetaceae</taxon>
        <taxon>Calocera</taxon>
    </lineage>
</organism>
<evidence type="ECO:0000313" key="2">
    <source>
        <dbReference type="Proteomes" id="UP000076738"/>
    </source>
</evidence>
<keyword evidence="2" id="KW-1185">Reference proteome</keyword>